<keyword evidence="2" id="KW-1185">Reference proteome</keyword>
<protein>
    <submittedName>
        <fullName evidence="1">Uncharacterized protein</fullName>
    </submittedName>
</protein>
<evidence type="ECO:0000313" key="1">
    <source>
        <dbReference type="EMBL" id="KAF6490054.1"/>
    </source>
</evidence>
<name>A0A7J8IZQ0_MOLMO</name>
<gene>
    <name evidence="1" type="ORF">HJG59_010420</name>
</gene>
<proteinExistence type="predicted"/>
<organism evidence="1 2">
    <name type="scientific">Molossus molossus</name>
    <name type="common">Pallas' mastiff bat</name>
    <name type="synonym">Vespertilio molossus</name>
    <dbReference type="NCBI Taxonomy" id="27622"/>
    <lineage>
        <taxon>Eukaryota</taxon>
        <taxon>Metazoa</taxon>
        <taxon>Chordata</taxon>
        <taxon>Craniata</taxon>
        <taxon>Vertebrata</taxon>
        <taxon>Euteleostomi</taxon>
        <taxon>Mammalia</taxon>
        <taxon>Eutheria</taxon>
        <taxon>Laurasiatheria</taxon>
        <taxon>Chiroptera</taxon>
        <taxon>Yangochiroptera</taxon>
        <taxon>Molossidae</taxon>
        <taxon>Molossus</taxon>
    </lineage>
</organism>
<dbReference type="EMBL" id="JACASF010000003">
    <property type="protein sequence ID" value="KAF6490054.1"/>
    <property type="molecule type" value="Genomic_DNA"/>
</dbReference>
<accession>A0A7J8IZQ0</accession>
<evidence type="ECO:0000313" key="2">
    <source>
        <dbReference type="Proteomes" id="UP000550707"/>
    </source>
</evidence>
<comment type="caution">
    <text evidence="1">The sequence shown here is derived from an EMBL/GenBank/DDBJ whole genome shotgun (WGS) entry which is preliminary data.</text>
</comment>
<dbReference type="AlphaFoldDB" id="A0A7J8IZQ0"/>
<dbReference type="Proteomes" id="UP000550707">
    <property type="component" value="Unassembled WGS sequence"/>
</dbReference>
<sequence length="135" mass="14998">MTSQRQAPSPRAPVLLTTLLEVSMCRIVPSLWDFAHSVLFSELSFEILSIWEVPTLQCRALFWPTGHIQLSLRCAALQPVCPRPLCDTAWAVSLLAGRGHADTAFPRLRAGVGDSPRNRLRPLSCFCHLEPGARH</sequence>
<reference evidence="1 2" key="1">
    <citation type="journal article" date="2020" name="Nature">
        <title>Six reference-quality genomes reveal evolution of bat adaptations.</title>
        <authorList>
            <person name="Jebb D."/>
            <person name="Huang Z."/>
            <person name="Pippel M."/>
            <person name="Hughes G.M."/>
            <person name="Lavrichenko K."/>
            <person name="Devanna P."/>
            <person name="Winkler S."/>
            <person name="Jermiin L.S."/>
            <person name="Skirmuntt E.C."/>
            <person name="Katzourakis A."/>
            <person name="Burkitt-Gray L."/>
            <person name="Ray D.A."/>
            <person name="Sullivan K.A.M."/>
            <person name="Roscito J.G."/>
            <person name="Kirilenko B.M."/>
            <person name="Davalos L.M."/>
            <person name="Corthals A.P."/>
            <person name="Power M.L."/>
            <person name="Jones G."/>
            <person name="Ransome R.D."/>
            <person name="Dechmann D.K.N."/>
            <person name="Locatelli A.G."/>
            <person name="Puechmaille S.J."/>
            <person name="Fedrigo O."/>
            <person name="Jarvis E.D."/>
            <person name="Hiller M."/>
            <person name="Vernes S.C."/>
            <person name="Myers E.W."/>
            <person name="Teeling E.C."/>
        </authorList>
    </citation>
    <scope>NUCLEOTIDE SEQUENCE [LARGE SCALE GENOMIC DNA]</scope>
    <source>
        <strain evidence="1">MMolMol1</strain>
        <tissue evidence="1">Muscle</tissue>
    </source>
</reference>
<dbReference type="InParanoid" id="A0A7J8IZQ0"/>